<dbReference type="PANTHER" id="PTHR31306">
    <property type="entry name" value="ALPHA-1,6-MANNOSYLTRANSFERASE MNN11-RELATED"/>
    <property type="match status" value="1"/>
</dbReference>
<organism evidence="7 8">
    <name type="scientific">Stachybotrys chartarum (strain CBS 109288 / IBT 7711)</name>
    <name type="common">Toxic black mold</name>
    <name type="synonym">Stilbospora chartarum</name>
    <dbReference type="NCBI Taxonomy" id="1280523"/>
    <lineage>
        <taxon>Eukaryota</taxon>
        <taxon>Fungi</taxon>
        <taxon>Dikarya</taxon>
        <taxon>Ascomycota</taxon>
        <taxon>Pezizomycotina</taxon>
        <taxon>Sordariomycetes</taxon>
        <taxon>Hypocreomycetidae</taxon>
        <taxon>Hypocreales</taxon>
        <taxon>Stachybotryaceae</taxon>
        <taxon>Stachybotrys</taxon>
    </lineage>
</organism>
<proteinExistence type="inferred from homology"/>
<keyword evidence="5" id="KW-0812">Transmembrane</keyword>
<dbReference type="OrthoDB" id="3763672at2759"/>
<comment type="similarity">
    <text evidence="2">Belongs to the glycosyltransferase 77 family.</text>
</comment>
<evidence type="ECO:0000313" key="8">
    <source>
        <dbReference type="Proteomes" id="UP000028045"/>
    </source>
</evidence>
<reference evidence="7 8" key="1">
    <citation type="journal article" date="2014" name="BMC Genomics">
        <title>Comparative genome sequencing reveals chemotype-specific gene clusters in the toxigenic black mold Stachybotrys.</title>
        <authorList>
            <person name="Semeiks J."/>
            <person name="Borek D."/>
            <person name="Otwinowski Z."/>
            <person name="Grishin N.V."/>
        </authorList>
    </citation>
    <scope>NUCLEOTIDE SEQUENCE [LARGE SCALE GENOMIC DNA]</scope>
    <source>
        <strain evidence="8">CBS 109288 / IBT 7711</strain>
    </source>
</reference>
<name>A0A084AYZ9_STACB</name>
<evidence type="ECO:0000256" key="4">
    <source>
        <dbReference type="ARBA" id="ARBA00022679"/>
    </source>
</evidence>
<feature type="transmembrane region" description="Helical" evidence="5">
    <location>
        <begin position="12"/>
        <end position="31"/>
    </location>
</feature>
<accession>A0A084AYZ9</accession>
<evidence type="ECO:0000256" key="1">
    <source>
        <dbReference type="ARBA" id="ARBA00005664"/>
    </source>
</evidence>
<dbReference type="HOGENOM" id="CLU_039661_2_0_1"/>
<dbReference type="GO" id="GO:0006487">
    <property type="term" value="P:protein N-linked glycosylation"/>
    <property type="evidence" value="ECO:0007669"/>
    <property type="project" value="TreeGrafter"/>
</dbReference>
<comment type="similarity">
    <text evidence="1">Belongs to the glycosyltransferase 34 family.</text>
</comment>
<gene>
    <name evidence="7" type="ORF">S7711_02689</name>
</gene>
<evidence type="ECO:0000256" key="3">
    <source>
        <dbReference type="ARBA" id="ARBA00022676"/>
    </source>
</evidence>
<evidence type="ECO:0000256" key="2">
    <source>
        <dbReference type="ARBA" id="ARBA00007033"/>
    </source>
</evidence>
<sequence length="369" mass="43024">MIFSTQPRSTKTTTVIIASIVFIVAFIGLVYNHLDSSFSIPSSVHHASPPTPELLRFFFEKINKPSVKPDAHMYRAWDSFEHELEVKKPKWTRRLGEKLCIIDMDSRSFNESGELFGPHPMTWDQSRHVHGLSLGFLNHWAYAKIHGYKYYYIDFEPYEDRRASWKKPPIISKILPHHDVCLFLDSDAVFYNLDLPFEWLMNYWDIRSDNNSLALALDPEHPNNHDEFNKTYLNTGFIVAQNNPKTYEIMREWQACAEEGGRHPDCVNFRFNRPGKPTDQGGFGTYIRYDFPDDIKELPCAEANGFPESRSGCQGTFIRHLWTGKKNWIKQVVGQQMPGSFLEIIHKQFLGEKSSFYLTEEQLMKQNKI</sequence>
<feature type="domain" description="Nucleotide-diphospho-sugar transferase" evidence="6">
    <location>
        <begin position="162"/>
        <end position="281"/>
    </location>
</feature>
<keyword evidence="5" id="KW-0472">Membrane</keyword>
<dbReference type="AlphaFoldDB" id="A0A084AYZ9"/>
<dbReference type="InterPro" id="IPR005069">
    <property type="entry name" value="Nucl-diP-sugar_transferase"/>
</dbReference>
<dbReference type="EMBL" id="KL648432">
    <property type="protein sequence ID" value="KEY70528.1"/>
    <property type="molecule type" value="Genomic_DNA"/>
</dbReference>
<dbReference type="PANTHER" id="PTHR31306:SF3">
    <property type="entry name" value="NUCLEOTIDE-DIPHOSPHO-SUGAR TRANSFERASE DOMAIN-CONTAINING PROTEIN"/>
    <property type="match status" value="1"/>
</dbReference>
<protein>
    <recommendedName>
        <fullName evidence="6">Nucleotide-diphospho-sugar transferase domain-containing protein</fullName>
    </recommendedName>
</protein>
<evidence type="ECO:0000259" key="6">
    <source>
        <dbReference type="Pfam" id="PF03407"/>
    </source>
</evidence>
<dbReference type="SUPFAM" id="SSF53448">
    <property type="entry name" value="Nucleotide-diphospho-sugar transferases"/>
    <property type="match status" value="1"/>
</dbReference>
<dbReference type="GO" id="GO:0016757">
    <property type="term" value="F:glycosyltransferase activity"/>
    <property type="evidence" value="ECO:0007669"/>
    <property type="project" value="UniProtKB-KW"/>
</dbReference>
<dbReference type="InterPro" id="IPR008630">
    <property type="entry name" value="Glyco_trans_34"/>
</dbReference>
<dbReference type="GO" id="GO:0000139">
    <property type="term" value="C:Golgi membrane"/>
    <property type="evidence" value="ECO:0007669"/>
    <property type="project" value="TreeGrafter"/>
</dbReference>
<dbReference type="Pfam" id="PF03407">
    <property type="entry name" value="Nucleotid_trans"/>
    <property type="match status" value="1"/>
</dbReference>
<keyword evidence="5" id="KW-1133">Transmembrane helix</keyword>
<dbReference type="Proteomes" id="UP000028045">
    <property type="component" value="Unassembled WGS sequence"/>
</dbReference>
<dbReference type="Gene3D" id="3.90.550.10">
    <property type="entry name" value="Spore Coat Polysaccharide Biosynthesis Protein SpsA, Chain A"/>
    <property type="match status" value="1"/>
</dbReference>
<keyword evidence="3" id="KW-0328">Glycosyltransferase</keyword>
<evidence type="ECO:0000256" key="5">
    <source>
        <dbReference type="SAM" id="Phobius"/>
    </source>
</evidence>
<keyword evidence="4" id="KW-0808">Transferase</keyword>
<dbReference type="InterPro" id="IPR029044">
    <property type="entry name" value="Nucleotide-diphossugar_trans"/>
</dbReference>
<keyword evidence="8" id="KW-1185">Reference proteome</keyword>
<evidence type="ECO:0000313" key="7">
    <source>
        <dbReference type="EMBL" id="KEY70528.1"/>
    </source>
</evidence>